<dbReference type="Proteomes" id="UP001519273">
    <property type="component" value="Unassembled WGS sequence"/>
</dbReference>
<protein>
    <submittedName>
        <fullName evidence="6">ABC transport system ATP-binding protein</fullName>
    </submittedName>
</protein>
<dbReference type="PANTHER" id="PTHR24220:SF86">
    <property type="entry name" value="ABC TRANSPORTER ABCH.1"/>
    <property type="match status" value="1"/>
</dbReference>
<accession>A0ABS4GYZ1</accession>
<dbReference type="CDD" id="cd03255">
    <property type="entry name" value="ABC_MJ0796_LolCDE_FtsE"/>
    <property type="match status" value="1"/>
</dbReference>
<dbReference type="InterPro" id="IPR017871">
    <property type="entry name" value="ABC_transporter-like_CS"/>
</dbReference>
<organism evidence="6 7">
    <name type="scientific">Paenibacillus sediminis</name>
    <dbReference type="NCBI Taxonomy" id="664909"/>
    <lineage>
        <taxon>Bacteria</taxon>
        <taxon>Bacillati</taxon>
        <taxon>Bacillota</taxon>
        <taxon>Bacilli</taxon>
        <taxon>Bacillales</taxon>
        <taxon>Paenibacillaceae</taxon>
        <taxon>Paenibacillus</taxon>
    </lineage>
</organism>
<dbReference type="InterPro" id="IPR003593">
    <property type="entry name" value="AAA+_ATPase"/>
</dbReference>
<evidence type="ECO:0000256" key="3">
    <source>
        <dbReference type="ARBA" id="ARBA00022840"/>
    </source>
</evidence>
<sequence>MKLWFRKRSSPHESAPQTTANEPHTTHIEHTLSTIDDDSHPLITDTSIESTSSHVVTADSKQTDQPSEPILTVREVHRIFETGSAEIHVLKGINMEVRPGQLVMLKGRSGSGKTTLLNMLGGLDLPSRGEIYFNKFPLHGWNDDERTQLRRKEIGFVFQAFALLPLLSARENVELSLRMASVPKEEWDDRVKHCLDLVGLSKRMNHRPFELSGGEQQRVAIAKAIAHRPKLLLADEPTANLDSQMGAQVMSVFRNIIATENVTICMTTHDLTILEVADHVYEMVDGKFIS</sequence>
<dbReference type="EMBL" id="JAGGKP010000001">
    <property type="protein sequence ID" value="MBP1935484.1"/>
    <property type="molecule type" value="Genomic_DNA"/>
</dbReference>
<evidence type="ECO:0000313" key="6">
    <source>
        <dbReference type="EMBL" id="MBP1935484.1"/>
    </source>
</evidence>
<feature type="compositionally biased region" description="Polar residues" evidence="4">
    <location>
        <begin position="44"/>
        <end position="66"/>
    </location>
</feature>
<dbReference type="SUPFAM" id="SSF52540">
    <property type="entry name" value="P-loop containing nucleoside triphosphate hydrolases"/>
    <property type="match status" value="1"/>
</dbReference>
<dbReference type="RefSeq" id="WP_245251833.1">
    <property type="nucleotide sequence ID" value="NZ_CBCRVE010000001.1"/>
</dbReference>
<keyword evidence="3 6" id="KW-0067">ATP-binding</keyword>
<dbReference type="Pfam" id="PF00005">
    <property type="entry name" value="ABC_tran"/>
    <property type="match status" value="1"/>
</dbReference>
<evidence type="ECO:0000256" key="4">
    <source>
        <dbReference type="SAM" id="MobiDB-lite"/>
    </source>
</evidence>
<dbReference type="PROSITE" id="PS50893">
    <property type="entry name" value="ABC_TRANSPORTER_2"/>
    <property type="match status" value="1"/>
</dbReference>
<evidence type="ECO:0000259" key="5">
    <source>
        <dbReference type="PROSITE" id="PS50893"/>
    </source>
</evidence>
<dbReference type="PROSITE" id="PS00211">
    <property type="entry name" value="ABC_TRANSPORTER_1"/>
    <property type="match status" value="1"/>
</dbReference>
<dbReference type="PANTHER" id="PTHR24220">
    <property type="entry name" value="IMPORT ATP-BINDING PROTEIN"/>
    <property type="match status" value="1"/>
</dbReference>
<evidence type="ECO:0000256" key="1">
    <source>
        <dbReference type="ARBA" id="ARBA00022448"/>
    </source>
</evidence>
<dbReference type="InterPro" id="IPR003439">
    <property type="entry name" value="ABC_transporter-like_ATP-bd"/>
</dbReference>
<comment type="caution">
    <text evidence="6">The sequence shown here is derived from an EMBL/GenBank/DDBJ whole genome shotgun (WGS) entry which is preliminary data.</text>
</comment>
<evidence type="ECO:0000256" key="2">
    <source>
        <dbReference type="ARBA" id="ARBA00022741"/>
    </source>
</evidence>
<dbReference type="InterPro" id="IPR015854">
    <property type="entry name" value="ABC_transpr_LolD-like"/>
</dbReference>
<keyword evidence="7" id="KW-1185">Reference proteome</keyword>
<keyword evidence="1" id="KW-0813">Transport</keyword>
<feature type="domain" description="ABC transporter" evidence="5">
    <location>
        <begin position="71"/>
        <end position="289"/>
    </location>
</feature>
<dbReference type="InterPro" id="IPR027417">
    <property type="entry name" value="P-loop_NTPase"/>
</dbReference>
<feature type="region of interest" description="Disordered" evidence="4">
    <location>
        <begin position="1"/>
        <end position="67"/>
    </location>
</feature>
<gene>
    <name evidence="6" type="ORF">J2Z20_000345</name>
</gene>
<evidence type="ECO:0000313" key="7">
    <source>
        <dbReference type="Proteomes" id="UP001519273"/>
    </source>
</evidence>
<dbReference type="GO" id="GO:0005524">
    <property type="term" value="F:ATP binding"/>
    <property type="evidence" value="ECO:0007669"/>
    <property type="project" value="UniProtKB-KW"/>
</dbReference>
<dbReference type="InterPro" id="IPR017911">
    <property type="entry name" value="MacB-like_ATP-bd"/>
</dbReference>
<dbReference type="Gene3D" id="3.40.50.300">
    <property type="entry name" value="P-loop containing nucleotide triphosphate hydrolases"/>
    <property type="match status" value="1"/>
</dbReference>
<name>A0ABS4GYZ1_9BACL</name>
<proteinExistence type="predicted"/>
<keyword evidence="2" id="KW-0547">Nucleotide-binding</keyword>
<dbReference type="SMART" id="SM00382">
    <property type="entry name" value="AAA"/>
    <property type="match status" value="1"/>
</dbReference>
<reference evidence="6 7" key="1">
    <citation type="submission" date="2021-03" db="EMBL/GenBank/DDBJ databases">
        <title>Genomic Encyclopedia of Type Strains, Phase IV (KMG-IV): sequencing the most valuable type-strain genomes for metagenomic binning, comparative biology and taxonomic classification.</title>
        <authorList>
            <person name="Goeker M."/>
        </authorList>
    </citation>
    <scope>NUCLEOTIDE SEQUENCE [LARGE SCALE GENOMIC DNA]</scope>
    <source>
        <strain evidence="6 7">DSM 23491</strain>
    </source>
</reference>